<dbReference type="GeneID" id="39422057"/>
<gene>
    <name evidence="2" type="ORF">NFRAN_2948</name>
</gene>
<dbReference type="InterPro" id="IPR011094">
    <property type="entry name" value="Uncharacterised_LppY/LpqO"/>
</dbReference>
<dbReference type="OrthoDB" id="378378at2157"/>
<dbReference type="Proteomes" id="UP000294299">
    <property type="component" value="Chromosome NFRAN"/>
</dbReference>
<dbReference type="Pfam" id="PF07485">
    <property type="entry name" value="DUF1529"/>
    <property type="match status" value="1"/>
</dbReference>
<name>A0A484IDR3_9ARCH</name>
<dbReference type="EMBL" id="LR216287">
    <property type="protein sequence ID" value="VFJ15271.1"/>
    <property type="molecule type" value="Genomic_DNA"/>
</dbReference>
<keyword evidence="3" id="KW-1185">Reference proteome</keyword>
<feature type="compositionally biased region" description="Polar residues" evidence="1">
    <location>
        <begin position="34"/>
        <end position="46"/>
    </location>
</feature>
<accession>A0A484IDR3</accession>
<dbReference type="RefSeq" id="WP_134485239.1">
    <property type="nucleotide sequence ID" value="NZ_LR216287.1"/>
</dbReference>
<dbReference type="AlphaFoldDB" id="A0A484IDR3"/>
<reference evidence="2 3" key="1">
    <citation type="submission" date="2019-02" db="EMBL/GenBank/DDBJ databases">
        <authorList>
            <person name="Lehtovirta-Morley E L."/>
        </authorList>
    </citation>
    <scope>NUCLEOTIDE SEQUENCE [LARGE SCALE GENOMIC DNA]</scope>
    <source>
        <strain evidence="2">NFRAN1</strain>
    </source>
</reference>
<evidence type="ECO:0008006" key="4">
    <source>
        <dbReference type="Google" id="ProtNLM"/>
    </source>
</evidence>
<dbReference type="KEGG" id="nfn:NFRAN_2948"/>
<sequence>MMHKLTRLSLASVFIIAMMIIPISSNNAVQNISAQSESATNQTGSQPPADDKNNTQVAQLFTFNEKSKPPNDPKKCAALASEVKGKAVPDYNLCDVIVYRQAPAIMRHDGLVLNNFSGIGHYIEMVPAILNNTDMYAGNSTNITTSSSNANTTGNLKAAFGEFALLDSEVIPVREIMNKYNWTETALHHHMLGETPKILFLHWSVTGDASELIKQAKEMIMQTSTYDNLDSNSKTPTSAGP</sequence>
<feature type="region of interest" description="Disordered" evidence="1">
    <location>
        <begin position="34"/>
        <end position="53"/>
    </location>
</feature>
<proteinExistence type="predicted"/>
<evidence type="ECO:0000313" key="3">
    <source>
        <dbReference type="Proteomes" id="UP000294299"/>
    </source>
</evidence>
<organism evidence="2 3">
    <name type="scientific">Candidatus Nitrosocosmicus franklandianus</name>
    <dbReference type="NCBI Taxonomy" id="1798806"/>
    <lineage>
        <taxon>Archaea</taxon>
        <taxon>Nitrososphaerota</taxon>
        <taxon>Nitrososphaeria</taxon>
        <taxon>Nitrososphaerales</taxon>
        <taxon>Nitrososphaeraceae</taxon>
        <taxon>Candidatus Nitrosocosmicus</taxon>
    </lineage>
</organism>
<evidence type="ECO:0000256" key="1">
    <source>
        <dbReference type="SAM" id="MobiDB-lite"/>
    </source>
</evidence>
<protein>
    <recommendedName>
        <fullName evidence="4">DUF1259 domain-containing protein</fullName>
    </recommendedName>
</protein>
<evidence type="ECO:0000313" key="2">
    <source>
        <dbReference type="EMBL" id="VFJ15271.1"/>
    </source>
</evidence>